<dbReference type="GO" id="GO:0016787">
    <property type="term" value="F:hydrolase activity"/>
    <property type="evidence" value="ECO:0007669"/>
    <property type="project" value="UniProtKB-KW"/>
</dbReference>
<reference evidence="1 2" key="1">
    <citation type="submission" date="2024-09" db="EMBL/GenBank/DDBJ databases">
        <authorList>
            <person name="Sun Q."/>
            <person name="Mori K."/>
        </authorList>
    </citation>
    <scope>NUCLEOTIDE SEQUENCE [LARGE SCALE GENOMIC DNA]</scope>
    <source>
        <strain evidence="1 2">JCM 3324</strain>
    </source>
</reference>
<dbReference type="InterPro" id="IPR040701">
    <property type="entry name" value="Bact_RF_family2"/>
</dbReference>
<evidence type="ECO:0000313" key="1">
    <source>
        <dbReference type="EMBL" id="MFB9467873.1"/>
    </source>
</evidence>
<name>A0ABV5NC53_9ACTN</name>
<dbReference type="SUPFAM" id="SSF53137">
    <property type="entry name" value="Translational machinery components"/>
    <property type="match status" value="1"/>
</dbReference>
<gene>
    <name evidence="1" type="ORF">ACFFR3_00060</name>
</gene>
<dbReference type="Pfam" id="PF18844">
    <property type="entry name" value="baeRF_family2"/>
    <property type="match status" value="1"/>
</dbReference>
<keyword evidence="1" id="KW-0378">Hydrolase</keyword>
<protein>
    <submittedName>
        <fullName evidence="1">Vms1/Ankzf1 family peptidyl-tRNA hydrolase</fullName>
    </submittedName>
</protein>
<dbReference type="InterPro" id="IPR042226">
    <property type="entry name" value="eFR1_2_sf"/>
</dbReference>
<evidence type="ECO:0000313" key="2">
    <source>
        <dbReference type="Proteomes" id="UP001589568"/>
    </source>
</evidence>
<dbReference type="EMBL" id="JBHMCF010000002">
    <property type="protein sequence ID" value="MFB9467873.1"/>
    <property type="molecule type" value="Genomic_DNA"/>
</dbReference>
<dbReference type="RefSeq" id="WP_379482383.1">
    <property type="nucleotide sequence ID" value="NZ_JBHMCF010000002.1"/>
</dbReference>
<proteinExistence type="predicted"/>
<dbReference type="Proteomes" id="UP001589568">
    <property type="component" value="Unassembled WGS sequence"/>
</dbReference>
<dbReference type="Gene3D" id="3.30.420.60">
    <property type="entry name" value="eRF1 domain 2"/>
    <property type="match status" value="1"/>
</dbReference>
<keyword evidence="2" id="KW-1185">Reference proteome</keyword>
<sequence length="337" mass="37350">MRLDFIRPLYDRRGPYASVYMGALTVPERKAHWRSVRDRLDHQVDDATIEALEEEALQAAAGRALFATDGTVVLAESLARPPDELATCSPLPHVTPMLMRRGENVPHIRVIVDHAGAEVTVYGGGAPRRTTVEAESWPLQKTSQGGWSQRRYEQAVEDTWEKNAVAVAHEIDEQVRRIGAELVLVAGQPKSRSYLLRHLGTQSADRVTIVEHGSRDDHGQFEKDVERALDEWLARRCAELLERHQESAAPAGPARVAQALREGRVHAVLMPGELPAPVWVGDGGTQVGTDPNELRHWGVAEPVRERADSALVRAAAMTDAELWFTDDVKDVAAVLRY</sequence>
<comment type="caution">
    <text evidence="1">The sequence shown here is derived from an EMBL/GenBank/DDBJ whole genome shotgun (WGS) entry which is preliminary data.</text>
</comment>
<organism evidence="1 2">
    <name type="scientific">Nonomuraea salmonea</name>
    <dbReference type="NCBI Taxonomy" id="46181"/>
    <lineage>
        <taxon>Bacteria</taxon>
        <taxon>Bacillati</taxon>
        <taxon>Actinomycetota</taxon>
        <taxon>Actinomycetes</taxon>
        <taxon>Streptosporangiales</taxon>
        <taxon>Streptosporangiaceae</taxon>
        <taxon>Nonomuraea</taxon>
    </lineage>
</organism>
<accession>A0ABV5NC53</accession>